<dbReference type="CDD" id="cd06260">
    <property type="entry name" value="DUF820-like"/>
    <property type="match status" value="1"/>
</dbReference>
<dbReference type="Proteomes" id="UP001054846">
    <property type="component" value="Chromosome"/>
</dbReference>
<dbReference type="Pfam" id="PF05685">
    <property type="entry name" value="Uma2"/>
    <property type="match status" value="1"/>
</dbReference>
<dbReference type="GO" id="GO:0004519">
    <property type="term" value="F:endonuclease activity"/>
    <property type="evidence" value="ECO:0007669"/>
    <property type="project" value="UniProtKB-KW"/>
</dbReference>
<dbReference type="EMBL" id="CP063845">
    <property type="protein sequence ID" value="UFP96095.1"/>
    <property type="molecule type" value="Genomic_DNA"/>
</dbReference>
<dbReference type="SUPFAM" id="SSF52980">
    <property type="entry name" value="Restriction endonuclease-like"/>
    <property type="match status" value="1"/>
</dbReference>
<keyword evidence="2" id="KW-0378">Hydrolase</keyword>
<dbReference type="PANTHER" id="PTHR34107">
    <property type="entry name" value="SLL0198 PROTEIN-RELATED"/>
    <property type="match status" value="1"/>
</dbReference>
<evidence type="ECO:0000259" key="1">
    <source>
        <dbReference type="Pfam" id="PF05685"/>
    </source>
</evidence>
<keyword evidence="2" id="KW-0540">Nuclease</keyword>
<dbReference type="InterPro" id="IPR011335">
    <property type="entry name" value="Restrct_endonuc-II-like"/>
</dbReference>
<dbReference type="InterPro" id="IPR008538">
    <property type="entry name" value="Uma2"/>
</dbReference>
<feature type="domain" description="Putative restriction endonuclease" evidence="1">
    <location>
        <begin position="9"/>
        <end position="172"/>
    </location>
</feature>
<protein>
    <submittedName>
        <fullName evidence="2">Uma2 family endonuclease</fullName>
    </submittedName>
</protein>
<dbReference type="RefSeq" id="WP_230843338.1">
    <property type="nucleotide sequence ID" value="NZ_CP063845.1"/>
</dbReference>
<dbReference type="PANTHER" id="PTHR34107:SF7">
    <property type="entry name" value="SLR2092 PROTEIN"/>
    <property type="match status" value="1"/>
</dbReference>
<dbReference type="Gene3D" id="3.90.1570.10">
    <property type="entry name" value="tt1808, chain A"/>
    <property type="match status" value="1"/>
</dbReference>
<reference evidence="2 3" key="1">
    <citation type="journal article" date="2021" name="Genome Biol. Evol.">
        <title>Complete Genome Sequencing of a Novel Gloeobacter Species from a Waterfall Cave in Mexico.</title>
        <authorList>
            <person name="Saw J.H."/>
            <person name="Cardona T."/>
            <person name="Montejano G."/>
        </authorList>
    </citation>
    <scope>NUCLEOTIDE SEQUENCE [LARGE SCALE GENOMIC DNA]</scope>
    <source>
        <strain evidence="2">MG652769</strain>
    </source>
</reference>
<evidence type="ECO:0000313" key="2">
    <source>
        <dbReference type="EMBL" id="UFP96095.1"/>
    </source>
</evidence>
<gene>
    <name evidence="2" type="ORF">ISF26_07760</name>
</gene>
<evidence type="ECO:0000313" key="3">
    <source>
        <dbReference type="Proteomes" id="UP001054846"/>
    </source>
</evidence>
<accession>A0ABY3PQT9</accession>
<sequence length="182" mass="20388">MAMTVADVEKLQSLYPDHKIELRDGAITIMSPADVTSGLIGGEFLSQLRNWVRPRKLGFIFDASSGFRLPNGDLTAPDVSFVLRERLRRVPRTYAPVVPDLVVEVKSSTDRLRPLVDKLLRYLELGARVGILVDPDLQRVSVYRPAREPVILDGGDILSLPELLPGWELAIADLWLVEFDEL</sequence>
<proteinExistence type="predicted"/>
<keyword evidence="3" id="KW-1185">Reference proteome</keyword>
<organism evidence="2 3">
    <name type="scientific">Gloeobacter morelensis MG652769</name>
    <dbReference type="NCBI Taxonomy" id="2781736"/>
    <lineage>
        <taxon>Bacteria</taxon>
        <taxon>Bacillati</taxon>
        <taxon>Cyanobacteriota</taxon>
        <taxon>Cyanophyceae</taxon>
        <taxon>Gloeobacterales</taxon>
        <taxon>Gloeobacteraceae</taxon>
        <taxon>Gloeobacter</taxon>
        <taxon>Gloeobacter morelensis</taxon>
    </lineage>
</organism>
<dbReference type="InterPro" id="IPR012296">
    <property type="entry name" value="Nuclease_put_TT1808"/>
</dbReference>
<name>A0ABY3PQT9_9CYAN</name>
<keyword evidence="2" id="KW-0255">Endonuclease</keyword>